<evidence type="ECO:0000313" key="4">
    <source>
        <dbReference type="Proteomes" id="UP001223390"/>
    </source>
</evidence>
<feature type="compositionally biased region" description="Low complexity" evidence="1">
    <location>
        <begin position="99"/>
        <end position="114"/>
    </location>
</feature>
<dbReference type="InterPro" id="IPR005543">
    <property type="entry name" value="PASTA_dom"/>
</dbReference>
<dbReference type="Gene3D" id="3.30.10.20">
    <property type="match status" value="1"/>
</dbReference>
<evidence type="ECO:0000313" key="3">
    <source>
        <dbReference type="EMBL" id="MDK9496431.1"/>
    </source>
</evidence>
<dbReference type="CDD" id="cd06577">
    <property type="entry name" value="PASTA_pknB"/>
    <property type="match status" value="1"/>
</dbReference>
<dbReference type="InterPro" id="IPR008613">
    <property type="entry name" value="Excalibur_Ca-bd_domain"/>
</dbReference>
<keyword evidence="4" id="KW-1185">Reference proteome</keyword>
<reference evidence="3 4" key="1">
    <citation type="submission" date="2023-05" db="EMBL/GenBank/DDBJ databases">
        <title>Sequencing and Assembly of Streptomyces sp. NP73.</title>
        <authorList>
            <person name="Konwar A.N."/>
            <person name="Saikia K."/>
            <person name="Thakur D."/>
        </authorList>
    </citation>
    <scope>NUCLEOTIDE SEQUENCE [LARGE SCALE GENOMIC DNA]</scope>
    <source>
        <strain evidence="3 4">NP73</strain>
    </source>
</reference>
<evidence type="ECO:0000259" key="2">
    <source>
        <dbReference type="PROSITE" id="PS51178"/>
    </source>
</evidence>
<dbReference type="SMART" id="SM00894">
    <property type="entry name" value="Excalibur"/>
    <property type="match status" value="1"/>
</dbReference>
<feature type="region of interest" description="Disordered" evidence="1">
    <location>
        <begin position="136"/>
        <end position="163"/>
    </location>
</feature>
<protein>
    <submittedName>
        <fullName evidence="3">Excalibur calcium-binding domain-containing protein</fullName>
    </submittedName>
</protein>
<feature type="compositionally biased region" description="Basic and acidic residues" evidence="1">
    <location>
        <begin position="150"/>
        <end position="163"/>
    </location>
</feature>
<proteinExistence type="predicted"/>
<name>A0ABT7GT50_9ACTN</name>
<feature type="compositionally biased region" description="Low complexity" evidence="1">
    <location>
        <begin position="74"/>
        <end position="89"/>
    </location>
</feature>
<gene>
    <name evidence="3" type="ORF">QEZ40_000967</name>
</gene>
<comment type="caution">
    <text evidence="3">The sequence shown here is derived from an EMBL/GenBank/DDBJ whole genome shotgun (WGS) entry which is preliminary data.</text>
</comment>
<accession>A0ABT7GT50</accession>
<feature type="region of interest" description="Disordered" evidence="1">
    <location>
        <begin position="69"/>
        <end position="123"/>
    </location>
</feature>
<organism evidence="3 4">
    <name type="scientific">Streptomyces katrae</name>
    <dbReference type="NCBI Taxonomy" id="68223"/>
    <lineage>
        <taxon>Bacteria</taxon>
        <taxon>Bacillati</taxon>
        <taxon>Actinomycetota</taxon>
        <taxon>Actinomycetes</taxon>
        <taxon>Kitasatosporales</taxon>
        <taxon>Streptomycetaceae</taxon>
        <taxon>Streptomyces</taxon>
    </lineage>
</organism>
<dbReference type="EMBL" id="JASITI010000012">
    <property type="protein sequence ID" value="MDK9496431.1"/>
    <property type="molecule type" value="Genomic_DNA"/>
</dbReference>
<dbReference type="PROSITE" id="PS51178">
    <property type="entry name" value="PASTA"/>
    <property type="match status" value="1"/>
</dbReference>
<evidence type="ECO:0000256" key="1">
    <source>
        <dbReference type="SAM" id="MobiDB-lite"/>
    </source>
</evidence>
<sequence>MMPAVVGQKFADAEALVRQVVSTPVQARGAKAGGVVAPEHGQWEVCSQNPAAGAAVTPGTAVELSLVAPGTSCPAAPGASSKPSAAPKSPSTPPPAPAPTTARPKPATEGPTDGSTGGSGAGGSVYYKNCDAAKAAGAAPIRRGQPGYRDALDRDKDGIACDK</sequence>
<feature type="domain" description="PASTA" evidence="2">
    <location>
        <begin position="1"/>
        <end position="68"/>
    </location>
</feature>
<dbReference type="Pfam" id="PF05901">
    <property type="entry name" value="Excalibur"/>
    <property type="match status" value="1"/>
</dbReference>
<dbReference type="Proteomes" id="UP001223390">
    <property type="component" value="Unassembled WGS sequence"/>
</dbReference>